<proteinExistence type="predicted"/>
<dbReference type="Proteomes" id="UP001295469">
    <property type="component" value="Chromosome C01"/>
</dbReference>
<gene>
    <name evidence="1" type="ORF">DARMORV10_C01P21440.1</name>
</gene>
<dbReference type="AlphaFoldDB" id="A0A816RBR9"/>
<evidence type="ECO:0000313" key="1">
    <source>
        <dbReference type="EMBL" id="CAF2071800.1"/>
    </source>
</evidence>
<dbReference type="EMBL" id="HG994365">
    <property type="protein sequence ID" value="CAF2071800.1"/>
    <property type="molecule type" value="Genomic_DNA"/>
</dbReference>
<reference evidence="1" key="1">
    <citation type="submission" date="2021-01" db="EMBL/GenBank/DDBJ databases">
        <authorList>
            <consortium name="Genoscope - CEA"/>
            <person name="William W."/>
        </authorList>
    </citation>
    <scope>NUCLEOTIDE SEQUENCE</scope>
</reference>
<dbReference type="PANTHER" id="PTHR33257">
    <property type="entry name" value="OS05G0165500 PROTEIN"/>
    <property type="match status" value="1"/>
</dbReference>
<protein>
    <submittedName>
        <fullName evidence="1">(rape) hypothetical protein</fullName>
    </submittedName>
</protein>
<organism evidence="1">
    <name type="scientific">Brassica napus</name>
    <name type="common">Rape</name>
    <dbReference type="NCBI Taxonomy" id="3708"/>
    <lineage>
        <taxon>Eukaryota</taxon>
        <taxon>Viridiplantae</taxon>
        <taxon>Streptophyta</taxon>
        <taxon>Embryophyta</taxon>
        <taxon>Tracheophyta</taxon>
        <taxon>Spermatophyta</taxon>
        <taxon>Magnoliopsida</taxon>
        <taxon>eudicotyledons</taxon>
        <taxon>Gunneridae</taxon>
        <taxon>Pentapetalae</taxon>
        <taxon>rosids</taxon>
        <taxon>malvids</taxon>
        <taxon>Brassicales</taxon>
        <taxon>Brassicaceae</taxon>
        <taxon>Brassiceae</taxon>
        <taxon>Brassica</taxon>
    </lineage>
</organism>
<dbReference type="PANTHER" id="PTHR33257:SF6">
    <property type="entry name" value="OXYSTEROL-BINDING 4B-LIKE PROTEIN"/>
    <property type="match status" value="1"/>
</dbReference>
<sequence length="268" mass="30851">MENDIGKKGSPSMSRNSSIGYYYQRRSEGVPFKWEMQPGTPINTQTTEMIPPLSPPPAMLSLGFPKPSISVEESNHSVFPAKLKLRKWKYIRCRKYFSRLANKMVLPSIRLYPEKRPTKSLLLELDENSQTRLLELFKFVISKSFPKSSMQLAVTFAFDPSWGIVLGLTPSFESHLAILPYIYNAKFLNTLPLTKKRSFVSKSQKYHFPSKTFQMAEEQEIRRHVVLTKPYSLEDEKDSEHTAANVIRRILSLLKNVRPGSDLTNFQV</sequence>
<name>A0A816RBR9_BRANA</name>
<accession>A0A816RBR9</accession>